<dbReference type="CDD" id="cd00093">
    <property type="entry name" value="HTH_XRE"/>
    <property type="match status" value="1"/>
</dbReference>
<dbReference type="InterPro" id="IPR001387">
    <property type="entry name" value="Cro/C1-type_HTH"/>
</dbReference>
<organism evidence="3 4">
    <name type="scientific">Cryptosporangium japonicum</name>
    <dbReference type="NCBI Taxonomy" id="80872"/>
    <lineage>
        <taxon>Bacteria</taxon>
        <taxon>Bacillati</taxon>
        <taxon>Actinomycetota</taxon>
        <taxon>Actinomycetes</taxon>
        <taxon>Cryptosporangiales</taxon>
        <taxon>Cryptosporangiaceae</taxon>
        <taxon>Cryptosporangium</taxon>
    </lineage>
</organism>
<keyword evidence="4" id="KW-1185">Reference proteome</keyword>
<dbReference type="InterPro" id="IPR013096">
    <property type="entry name" value="Cupin_2"/>
</dbReference>
<accession>A0ABP3DD48</accession>
<dbReference type="SMART" id="SM00530">
    <property type="entry name" value="HTH_XRE"/>
    <property type="match status" value="1"/>
</dbReference>
<comment type="caution">
    <text evidence="3">The sequence shown here is derived from an EMBL/GenBank/DDBJ whole genome shotgun (WGS) entry which is preliminary data.</text>
</comment>
<feature type="domain" description="HTH cro/C1-type" evidence="2">
    <location>
        <begin position="11"/>
        <end position="65"/>
    </location>
</feature>
<dbReference type="PANTHER" id="PTHR46797">
    <property type="entry name" value="HTH-TYPE TRANSCRIPTIONAL REGULATOR"/>
    <property type="match status" value="1"/>
</dbReference>
<reference evidence="4" key="1">
    <citation type="journal article" date="2019" name="Int. J. Syst. Evol. Microbiol.">
        <title>The Global Catalogue of Microorganisms (GCM) 10K type strain sequencing project: providing services to taxonomists for standard genome sequencing and annotation.</title>
        <authorList>
            <consortium name="The Broad Institute Genomics Platform"/>
            <consortium name="The Broad Institute Genome Sequencing Center for Infectious Disease"/>
            <person name="Wu L."/>
            <person name="Ma J."/>
        </authorList>
    </citation>
    <scope>NUCLEOTIDE SEQUENCE [LARGE SCALE GENOMIC DNA]</scope>
    <source>
        <strain evidence="4">JCM 10425</strain>
    </source>
</reference>
<dbReference type="Pfam" id="PF07883">
    <property type="entry name" value="Cupin_2"/>
    <property type="match status" value="1"/>
</dbReference>
<evidence type="ECO:0000256" key="1">
    <source>
        <dbReference type="ARBA" id="ARBA00023125"/>
    </source>
</evidence>
<sequence length="188" mass="20962">MNADPDVGARLRSLRRARQLTLARLAGLTGIAESTLSRLENGRLQPTLAQLLPLARVYDLGLDELVGLHRPRTEGVIHRHGATFVPLSNQRGGIRAYKMFSPARETLLEPDPRTHEGFAWVHVLTGRLRFVLGRGDLVLTAGESVEYDTSLPHWMGHADLDPIEALLLFGPQGERTRLRARTRTLTRP</sequence>
<dbReference type="EMBL" id="BAAAGX010000006">
    <property type="protein sequence ID" value="GAA0229528.1"/>
    <property type="molecule type" value="Genomic_DNA"/>
</dbReference>
<keyword evidence="1" id="KW-0238">DNA-binding</keyword>
<dbReference type="InterPro" id="IPR050807">
    <property type="entry name" value="TransReg_Diox_bact_type"/>
</dbReference>
<proteinExistence type="predicted"/>
<dbReference type="PROSITE" id="PS50943">
    <property type="entry name" value="HTH_CROC1"/>
    <property type="match status" value="1"/>
</dbReference>
<dbReference type="PANTHER" id="PTHR46797:SF1">
    <property type="entry name" value="METHYLPHOSPHONATE SYNTHASE"/>
    <property type="match status" value="1"/>
</dbReference>
<gene>
    <name evidence="3" type="ORF">GCM10009539_13630</name>
</gene>
<dbReference type="Proteomes" id="UP001500967">
    <property type="component" value="Unassembled WGS sequence"/>
</dbReference>
<dbReference type="InterPro" id="IPR011051">
    <property type="entry name" value="RmlC_Cupin_sf"/>
</dbReference>
<dbReference type="SUPFAM" id="SSF51182">
    <property type="entry name" value="RmlC-like cupins"/>
    <property type="match status" value="1"/>
</dbReference>
<evidence type="ECO:0000313" key="4">
    <source>
        <dbReference type="Proteomes" id="UP001500967"/>
    </source>
</evidence>
<protein>
    <submittedName>
        <fullName evidence="3">XRE family transcriptional regulator</fullName>
    </submittedName>
</protein>
<dbReference type="InterPro" id="IPR010982">
    <property type="entry name" value="Lambda_DNA-bd_dom_sf"/>
</dbReference>
<dbReference type="CDD" id="cd02209">
    <property type="entry name" value="cupin_XRE_C"/>
    <property type="match status" value="1"/>
</dbReference>
<dbReference type="Gene3D" id="1.10.260.40">
    <property type="entry name" value="lambda repressor-like DNA-binding domains"/>
    <property type="match status" value="1"/>
</dbReference>
<name>A0ABP3DD48_9ACTN</name>
<evidence type="ECO:0000313" key="3">
    <source>
        <dbReference type="EMBL" id="GAA0229528.1"/>
    </source>
</evidence>
<dbReference type="Pfam" id="PF13560">
    <property type="entry name" value="HTH_31"/>
    <property type="match status" value="1"/>
</dbReference>
<dbReference type="RefSeq" id="WP_344647861.1">
    <property type="nucleotide sequence ID" value="NZ_BAAAGX010000006.1"/>
</dbReference>
<evidence type="ECO:0000259" key="2">
    <source>
        <dbReference type="PROSITE" id="PS50943"/>
    </source>
</evidence>
<dbReference type="SUPFAM" id="SSF47413">
    <property type="entry name" value="lambda repressor-like DNA-binding domains"/>
    <property type="match status" value="1"/>
</dbReference>